<name>A0ABQ4JYI9_SALAC</name>
<dbReference type="InterPro" id="IPR036390">
    <property type="entry name" value="WH_DNA-bd_sf"/>
</dbReference>
<protein>
    <submittedName>
        <fullName evidence="1">Uncharacterized protein</fullName>
    </submittedName>
</protein>
<reference evidence="1 2" key="1">
    <citation type="submission" date="2021-03" db="EMBL/GenBank/DDBJ databases">
        <title>Whole genome shotgun sequence of Salinispora arenicola NBRC 105043.</title>
        <authorList>
            <person name="Komaki H."/>
            <person name="Tamura T."/>
        </authorList>
    </citation>
    <scope>NUCLEOTIDE SEQUENCE [LARGE SCALE GENOMIC DNA]</scope>
    <source>
        <strain evidence="1 2">NBRC 105043</strain>
    </source>
</reference>
<dbReference type="EMBL" id="BOQM01000054">
    <property type="protein sequence ID" value="GIM87996.1"/>
    <property type="molecule type" value="Genomic_DNA"/>
</dbReference>
<evidence type="ECO:0000313" key="1">
    <source>
        <dbReference type="EMBL" id="GIM87996.1"/>
    </source>
</evidence>
<proteinExistence type="predicted"/>
<gene>
    <name evidence="1" type="ORF">Sar04_47320</name>
</gene>
<dbReference type="Gene3D" id="1.10.10.10">
    <property type="entry name" value="Winged helix-like DNA-binding domain superfamily/Winged helix DNA-binding domain"/>
    <property type="match status" value="1"/>
</dbReference>
<accession>A0ABQ4JYI9</accession>
<dbReference type="InterPro" id="IPR036388">
    <property type="entry name" value="WH-like_DNA-bd_sf"/>
</dbReference>
<dbReference type="SUPFAM" id="SSF46785">
    <property type="entry name" value="Winged helix' DNA-binding domain"/>
    <property type="match status" value="1"/>
</dbReference>
<keyword evidence="2" id="KW-1185">Reference proteome</keyword>
<organism evidence="1 2">
    <name type="scientific">Salinispora arenicola</name>
    <dbReference type="NCBI Taxonomy" id="168697"/>
    <lineage>
        <taxon>Bacteria</taxon>
        <taxon>Bacillati</taxon>
        <taxon>Actinomycetota</taxon>
        <taxon>Actinomycetes</taxon>
        <taxon>Micromonosporales</taxon>
        <taxon>Micromonosporaceae</taxon>
        <taxon>Salinispora</taxon>
    </lineage>
</organism>
<evidence type="ECO:0000313" key="2">
    <source>
        <dbReference type="Proteomes" id="UP000677457"/>
    </source>
</evidence>
<dbReference type="Proteomes" id="UP000677457">
    <property type="component" value="Unassembled WGS sequence"/>
</dbReference>
<sequence length="83" mass="9045">MTVKQLARSLGQPPTRPYWHIKVLEAAKLIRVASARLVSGIQESQYQVAQLALRLSRDLVVEPGNASEVAKAFAAALDDFLGD</sequence>
<comment type="caution">
    <text evidence="1">The sequence shown here is derived from an EMBL/GenBank/DDBJ whole genome shotgun (WGS) entry which is preliminary data.</text>
</comment>